<comment type="caution">
    <text evidence="2">The sequence shown here is derived from an EMBL/GenBank/DDBJ whole genome shotgun (WGS) entry which is preliminary data.</text>
</comment>
<reference evidence="2 3" key="1">
    <citation type="submission" date="2022-06" db="EMBL/GenBank/DDBJ databases">
        <title>Draft genome sequence of type strain Streptomyces rubrisoli DSM 42083.</title>
        <authorList>
            <person name="Duangmal K."/>
            <person name="Klaysubun C."/>
        </authorList>
    </citation>
    <scope>NUCLEOTIDE SEQUENCE [LARGE SCALE GENOMIC DNA]</scope>
    <source>
        <strain evidence="2 3">DSM 42083</strain>
    </source>
</reference>
<feature type="domain" description="DUF7848" evidence="1">
    <location>
        <begin position="1"/>
        <end position="89"/>
    </location>
</feature>
<protein>
    <recommendedName>
        <fullName evidence="1">DUF7848 domain-containing protein</fullName>
    </recommendedName>
</protein>
<evidence type="ECO:0000313" key="2">
    <source>
        <dbReference type="EMBL" id="MCQ4046511.1"/>
    </source>
</evidence>
<sequence>MSAHTVILRAEWTLEPDLEPDALPIRYAMACAVCADGEEPAKDPADTRSAWSEDPFEPQSWVFEHVRRNPMHQSFTEVIERPWRAWMRKRS</sequence>
<evidence type="ECO:0000313" key="3">
    <source>
        <dbReference type="Proteomes" id="UP001206206"/>
    </source>
</evidence>
<accession>A0ABT1PMC1</accession>
<gene>
    <name evidence="2" type="ORF">NON19_31780</name>
</gene>
<evidence type="ECO:0000259" key="1">
    <source>
        <dbReference type="Pfam" id="PF25232"/>
    </source>
</evidence>
<dbReference type="Proteomes" id="UP001206206">
    <property type="component" value="Unassembled WGS sequence"/>
</dbReference>
<proteinExistence type="predicted"/>
<dbReference type="InterPro" id="IPR057170">
    <property type="entry name" value="DUF7848"/>
</dbReference>
<dbReference type="EMBL" id="JANFNH010000070">
    <property type="protein sequence ID" value="MCQ4046511.1"/>
    <property type="molecule type" value="Genomic_DNA"/>
</dbReference>
<dbReference type="Pfam" id="PF25232">
    <property type="entry name" value="DUF7848"/>
    <property type="match status" value="1"/>
</dbReference>
<organism evidence="2 3">
    <name type="scientific">Streptantibioticus rubrisoli</name>
    <dbReference type="NCBI Taxonomy" id="1387313"/>
    <lineage>
        <taxon>Bacteria</taxon>
        <taxon>Bacillati</taxon>
        <taxon>Actinomycetota</taxon>
        <taxon>Actinomycetes</taxon>
        <taxon>Kitasatosporales</taxon>
        <taxon>Streptomycetaceae</taxon>
        <taxon>Streptantibioticus</taxon>
    </lineage>
</organism>
<name>A0ABT1PMC1_9ACTN</name>
<keyword evidence="3" id="KW-1185">Reference proteome</keyword>